<evidence type="ECO:0000313" key="2">
    <source>
        <dbReference type="Proteomes" id="UP000245838"/>
    </source>
</evidence>
<dbReference type="EMBL" id="LN854557">
    <property type="protein sequence ID" value="CRL44044.1"/>
    <property type="molecule type" value="Genomic_DNA"/>
</dbReference>
<sequence>MSAIITLTLLFTLIFYNLLALFCPASFAPPPLNFVSYSGAVVVWRARCAPPSATAGGPG</sequence>
<reference evidence="1 2" key="1">
    <citation type="submission" date="2015-05" db="EMBL/GenBank/DDBJ databases">
        <authorList>
            <person name="Goodhead I."/>
        </authorList>
    </citation>
    <scope>NUCLEOTIDE SEQUENCE [LARGE SCALE GENOMIC DNA]</scope>
    <source>
        <strain evidence="2">morsitans</strain>
    </source>
</reference>
<organism evidence="1 2">
    <name type="scientific">Sodalis glossinidius (strain morsitans)</name>
    <dbReference type="NCBI Taxonomy" id="343509"/>
    <lineage>
        <taxon>Bacteria</taxon>
        <taxon>Pseudomonadati</taxon>
        <taxon>Pseudomonadota</taxon>
        <taxon>Gammaproteobacteria</taxon>
        <taxon>Enterobacterales</taxon>
        <taxon>Bruguierivoracaceae</taxon>
        <taxon>Sodalis</taxon>
    </lineage>
</organism>
<name>A0A193QFT9_SODGM</name>
<dbReference type="Proteomes" id="UP000245838">
    <property type="component" value="Chromosome sggmmb4_Chromosome"/>
</dbReference>
<dbReference type="AlphaFoldDB" id="A0A193QFT9"/>
<protein>
    <submittedName>
        <fullName evidence="1">Uncharacterized protein</fullName>
    </submittedName>
</protein>
<gene>
    <name evidence="1" type="ORF">SGGMMB4_00922</name>
</gene>
<evidence type="ECO:0000313" key="1">
    <source>
        <dbReference type="EMBL" id="CRL44044.1"/>
    </source>
</evidence>
<proteinExistence type="predicted"/>
<accession>A0A193QFT9</accession>